<proteinExistence type="predicted"/>
<dbReference type="EMBL" id="UYRU01061747">
    <property type="protein sequence ID" value="VDN15209.1"/>
    <property type="molecule type" value="Genomic_DNA"/>
</dbReference>
<keyword evidence="2" id="KW-1185">Reference proteome</keyword>
<name>A0A3P7P3S7_DIBLA</name>
<evidence type="ECO:0000313" key="2">
    <source>
        <dbReference type="Proteomes" id="UP000281553"/>
    </source>
</evidence>
<sequence>MTAAKSAPPTPPCLSPQPYTTAFLKNLMLRSPCLPATSPRIGGFIPPPPFTWMKLLHPTAPEDAAGNLIGRLFGDRQRPTW</sequence>
<dbReference type="Proteomes" id="UP000281553">
    <property type="component" value="Unassembled WGS sequence"/>
</dbReference>
<organism evidence="1 2">
    <name type="scientific">Dibothriocephalus latus</name>
    <name type="common">Fish tapeworm</name>
    <name type="synonym">Diphyllobothrium latum</name>
    <dbReference type="NCBI Taxonomy" id="60516"/>
    <lineage>
        <taxon>Eukaryota</taxon>
        <taxon>Metazoa</taxon>
        <taxon>Spiralia</taxon>
        <taxon>Lophotrochozoa</taxon>
        <taxon>Platyhelminthes</taxon>
        <taxon>Cestoda</taxon>
        <taxon>Eucestoda</taxon>
        <taxon>Diphyllobothriidea</taxon>
        <taxon>Diphyllobothriidae</taxon>
        <taxon>Dibothriocephalus</taxon>
    </lineage>
</organism>
<evidence type="ECO:0000313" key="1">
    <source>
        <dbReference type="EMBL" id="VDN15209.1"/>
    </source>
</evidence>
<accession>A0A3P7P3S7</accession>
<reference evidence="1 2" key="1">
    <citation type="submission" date="2018-11" db="EMBL/GenBank/DDBJ databases">
        <authorList>
            <consortium name="Pathogen Informatics"/>
        </authorList>
    </citation>
    <scope>NUCLEOTIDE SEQUENCE [LARGE SCALE GENOMIC DNA]</scope>
</reference>
<dbReference type="AlphaFoldDB" id="A0A3P7P3S7"/>
<protein>
    <submittedName>
        <fullName evidence="1">Uncharacterized protein</fullName>
    </submittedName>
</protein>
<gene>
    <name evidence="1" type="ORF">DILT_LOCUS11040</name>
</gene>